<organism evidence="5 6">
    <name type="scientific">Paenibacillus lacisoli</name>
    <dbReference type="NCBI Taxonomy" id="3064525"/>
    <lineage>
        <taxon>Bacteria</taxon>
        <taxon>Bacillati</taxon>
        <taxon>Bacillota</taxon>
        <taxon>Bacilli</taxon>
        <taxon>Bacillales</taxon>
        <taxon>Paenibacillaceae</taxon>
        <taxon>Paenibacillus</taxon>
    </lineage>
</organism>
<evidence type="ECO:0000313" key="5">
    <source>
        <dbReference type="EMBL" id="MDO7907491.1"/>
    </source>
</evidence>
<name>A0ABT9CE07_9BACL</name>
<dbReference type="Pfam" id="PF02311">
    <property type="entry name" value="AraC_binding"/>
    <property type="match status" value="1"/>
</dbReference>
<dbReference type="Gene3D" id="2.60.120.280">
    <property type="entry name" value="Regulatory protein AraC"/>
    <property type="match status" value="1"/>
</dbReference>
<proteinExistence type="predicted"/>
<dbReference type="InterPro" id="IPR018060">
    <property type="entry name" value="HTH_AraC"/>
</dbReference>
<protein>
    <submittedName>
        <fullName evidence="5">AraC family transcriptional regulator</fullName>
    </submittedName>
</protein>
<dbReference type="Pfam" id="PF12833">
    <property type="entry name" value="HTH_18"/>
    <property type="match status" value="1"/>
</dbReference>
<sequence length="287" mass="32880">MENPEHYAFRVQINPYLLNAELNVTFAGAARPHPRHKVGPAVHNYILIHSVDQGHGTFEWQRKKRRLGPGDIFIIFPGVLFSYEADHAEPWSYRWVALQGRRVTEMLESIGVTITDPVIRGADPAYVAGILETIEHELECKSGEIITTLAADGWFRILLAEFARLNANKLHYSSADMVTDSERAVEQAIRWFQTQYMQPISIDQLATSLGYHRTHFTKVFKQLTSLSPKQYINQVRMERAKELLNTNISIEQVGNSCGFSDPLYFSKQFRKWTGESPTHYRNGLKQS</sequence>
<dbReference type="PANTHER" id="PTHR43280:SF30">
    <property type="entry name" value="MMSAB OPERON REGULATORY PROTEIN"/>
    <property type="match status" value="1"/>
</dbReference>
<dbReference type="SMART" id="SM00342">
    <property type="entry name" value="HTH_ARAC"/>
    <property type="match status" value="1"/>
</dbReference>
<keyword evidence="6" id="KW-1185">Reference proteome</keyword>
<evidence type="ECO:0000256" key="1">
    <source>
        <dbReference type="ARBA" id="ARBA00023015"/>
    </source>
</evidence>
<feature type="domain" description="HTH araC/xylS-type" evidence="4">
    <location>
        <begin position="186"/>
        <end position="283"/>
    </location>
</feature>
<dbReference type="PRINTS" id="PR00032">
    <property type="entry name" value="HTHARAC"/>
</dbReference>
<dbReference type="PROSITE" id="PS01124">
    <property type="entry name" value="HTH_ARAC_FAMILY_2"/>
    <property type="match status" value="1"/>
</dbReference>
<dbReference type="RefSeq" id="WP_305024700.1">
    <property type="nucleotide sequence ID" value="NZ_JAUQTB010000007.1"/>
</dbReference>
<keyword evidence="2" id="KW-0238">DNA-binding</keyword>
<dbReference type="PROSITE" id="PS00041">
    <property type="entry name" value="HTH_ARAC_FAMILY_1"/>
    <property type="match status" value="1"/>
</dbReference>
<keyword evidence="1" id="KW-0805">Transcription regulation</keyword>
<dbReference type="InterPro" id="IPR037923">
    <property type="entry name" value="HTH-like"/>
</dbReference>
<dbReference type="EMBL" id="JAUQTB010000007">
    <property type="protein sequence ID" value="MDO7907491.1"/>
    <property type="molecule type" value="Genomic_DNA"/>
</dbReference>
<dbReference type="Gene3D" id="1.10.10.60">
    <property type="entry name" value="Homeodomain-like"/>
    <property type="match status" value="2"/>
</dbReference>
<dbReference type="SUPFAM" id="SSF46689">
    <property type="entry name" value="Homeodomain-like"/>
    <property type="match status" value="2"/>
</dbReference>
<dbReference type="PANTHER" id="PTHR43280">
    <property type="entry name" value="ARAC-FAMILY TRANSCRIPTIONAL REGULATOR"/>
    <property type="match status" value="1"/>
</dbReference>
<reference evidence="5 6" key="1">
    <citation type="submission" date="2023-07" db="EMBL/GenBank/DDBJ databases">
        <title>Paenibacillus sp. JX-17 nov. isolated from soil.</title>
        <authorList>
            <person name="Wan Y."/>
            <person name="Liu B."/>
        </authorList>
    </citation>
    <scope>NUCLEOTIDE SEQUENCE [LARGE SCALE GENOMIC DNA]</scope>
    <source>
        <strain evidence="5 6">JX-17</strain>
    </source>
</reference>
<keyword evidence="3" id="KW-0804">Transcription</keyword>
<dbReference type="InterPro" id="IPR009057">
    <property type="entry name" value="Homeodomain-like_sf"/>
</dbReference>
<dbReference type="Proteomes" id="UP001240171">
    <property type="component" value="Unassembled WGS sequence"/>
</dbReference>
<evidence type="ECO:0000256" key="3">
    <source>
        <dbReference type="ARBA" id="ARBA00023163"/>
    </source>
</evidence>
<evidence type="ECO:0000313" key="6">
    <source>
        <dbReference type="Proteomes" id="UP001240171"/>
    </source>
</evidence>
<gene>
    <name evidence="5" type="ORF">Q5741_13855</name>
</gene>
<comment type="caution">
    <text evidence="5">The sequence shown here is derived from an EMBL/GenBank/DDBJ whole genome shotgun (WGS) entry which is preliminary data.</text>
</comment>
<accession>A0ABT9CE07</accession>
<evidence type="ECO:0000259" key="4">
    <source>
        <dbReference type="PROSITE" id="PS01124"/>
    </source>
</evidence>
<evidence type="ECO:0000256" key="2">
    <source>
        <dbReference type="ARBA" id="ARBA00023125"/>
    </source>
</evidence>
<dbReference type="InterPro" id="IPR018062">
    <property type="entry name" value="HTH_AraC-typ_CS"/>
</dbReference>
<dbReference type="SUPFAM" id="SSF51215">
    <property type="entry name" value="Regulatory protein AraC"/>
    <property type="match status" value="1"/>
</dbReference>
<dbReference type="InterPro" id="IPR020449">
    <property type="entry name" value="Tscrpt_reg_AraC-type_HTH"/>
</dbReference>
<dbReference type="InterPro" id="IPR003313">
    <property type="entry name" value="AraC-bd"/>
</dbReference>
<dbReference type="CDD" id="cd06986">
    <property type="entry name" value="cupin_MmsR-like_N"/>
    <property type="match status" value="1"/>
</dbReference>